<feature type="transmembrane region" description="Helical" evidence="1">
    <location>
        <begin position="9"/>
        <end position="30"/>
    </location>
</feature>
<sequence length="145" mass="17700">MKKNKKKIWLIFPCMIAAMGLFIWFFQWLWNTLLPDILGVKAINYWQAFGILLLSKILFGGFNGKKFGRRNHFEGRDDMKANWKQKFESRFCGTEEEREEFKKMWKQKLESNFFGTEEDKDKFKEMWKQKFESKFCRPEPEEKKI</sequence>
<keyword evidence="3" id="KW-1185">Reference proteome</keyword>
<evidence type="ECO:0000313" key="2">
    <source>
        <dbReference type="EMBL" id="SDE83516.1"/>
    </source>
</evidence>
<evidence type="ECO:0000313" key="3">
    <source>
        <dbReference type="Proteomes" id="UP000199203"/>
    </source>
</evidence>
<protein>
    <submittedName>
        <fullName evidence="2">Uncharacterized protein</fullName>
    </submittedName>
</protein>
<reference evidence="3" key="1">
    <citation type="submission" date="2016-10" db="EMBL/GenBank/DDBJ databases">
        <authorList>
            <person name="Varghese N."/>
            <person name="Submissions S."/>
        </authorList>
    </citation>
    <scope>NUCLEOTIDE SEQUENCE [LARGE SCALE GENOMIC DNA]</scope>
    <source>
        <strain evidence="3">DSM 19684</strain>
    </source>
</reference>
<name>A0A1G7G5V0_9FLAO</name>
<dbReference type="OrthoDB" id="1099872at2"/>
<evidence type="ECO:0000256" key="1">
    <source>
        <dbReference type="SAM" id="Phobius"/>
    </source>
</evidence>
<dbReference type="STRING" id="454006.SAMN05421825_0346"/>
<dbReference type="Proteomes" id="UP000199203">
    <property type="component" value="Unassembled WGS sequence"/>
</dbReference>
<proteinExistence type="predicted"/>
<feature type="transmembrane region" description="Helical" evidence="1">
    <location>
        <begin position="42"/>
        <end position="62"/>
    </location>
</feature>
<dbReference type="EMBL" id="FNBH01000001">
    <property type="protein sequence ID" value="SDE83516.1"/>
    <property type="molecule type" value="Genomic_DNA"/>
</dbReference>
<organism evidence="2 3">
    <name type="scientific">Epilithonimonas hungarica</name>
    <dbReference type="NCBI Taxonomy" id="454006"/>
    <lineage>
        <taxon>Bacteria</taxon>
        <taxon>Pseudomonadati</taxon>
        <taxon>Bacteroidota</taxon>
        <taxon>Flavobacteriia</taxon>
        <taxon>Flavobacteriales</taxon>
        <taxon>Weeksellaceae</taxon>
        <taxon>Chryseobacterium group</taxon>
        <taxon>Epilithonimonas</taxon>
    </lineage>
</organism>
<keyword evidence="1" id="KW-0812">Transmembrane</keyword>
<accession>A0A1G7G5V0</accession>
<dbReference type="RefSeq" id="WP_089870860.1">
    <property type="nucleotide sequence ID" value="NZ_FNBH01000001.1"/>
</dbReference>
<keyword evidence="1" id="KW-1133">Transmembrane helix</keyword>
<dbReference type="AlphaFoldDB" id="A0A1G7G5V0"/>
<keyword evidence="1" id="KW-0472">Membrane</keyword>
<gene>
    <name evidence="2" type="ORF">SAMN05421825_0346</name>
</gene>